<dbReference type="InterPro" id="IPR015943">
    <property type="entry name" value="WD40/YVTN_repeat-like_dom_sf"/>
</dbReference>
<gene>
    <name evidence="2" type="ORF">OIDMADRAFT_132540</name>
</gene>
<sequence>MHFSTLSLSLLLPALSAAAPARGNPCPKAAAYFLDNNPAGSSIVALAIGSDGKVSDPARTSTGGKGLFGLTAGTNGAAAMAGGADTLFSQDSVVVSGEYLLTVNAGSNTVSLFTIPKDDILHPKLACSPVSTLGEFPQSIAYSPLHKTACVLNGGTVAGITCYSVSSSGLKTLGGLRPISLNETTPPVGPAGTVSDIIFNPSQTALIATVKGNGMDAGFIYAYPVSWDGSIATKPIVSRPSELAVDFSISFLGSDSRAIVTDPSYGASIVEVNSQYEFSVQKKIPVAGEKAICWSVYSRGYDTVFIFDGGVTGITMIDPWSGAIKGTIPGAKETIANLDAQTWKQYMYVLNGAAYVSVVDNSALARGETPSEVQNFDLSGLGSRQGFQGMAVYPSGEGW</sequence>
<feature type="signal peptide" evidence="1">
    <location>
        <begin position="1"/>
        <end position="18"/>
    </location>
</feature>
<evidence type="ECO:0000256" key="1">
    <source>
        <dbReference type="SAM" id="SignalP"/>
    </source>
</evidence>
<evidence type="ECO:0000313" key="3">
    <source>
        <dbReference type="Proteomes" id="UP000054321"/>
    </source>
</evidence>
<reference evidence="3" key="2">
    <citation type="submission" date="2015-01" db="EMBL/GenBank/DDBJ databases">
        <title>Evolutionary Origins and Diversification of the Mycorrhizal Mutualists.</title>
        <authorList>
            <consortium name="DOE Joint Genome Institute"/>
            <consortium name="Mycorrhizal Genomics Consortium"/>
            <person name="Kohler A."/>
            <person name="Kuo A."/>
            <person name="Nagy L.G."/>
            <person name="Floudas D."/>
            <person name="Copeland A."/>
            <person name="Barry K.W."/>
            <person name="Cichocki N."/>
            <person name="Veneault-Fourrey C."/>
            <person name="LaButti K."/>
            <person name="Lindquist E.A."/>
            <person name="Lipzen A."/>
            <person name="Lundell T."/>
            <person name="Morin E."/>
            <person name="Murat C."/>
            <person name="Riley R."/>
            <person name="Ohm R."/>
            <person name="Sun H."/>
            <person name="Tunlid A."/>
            <person name="Henrissat B."/>
            <person name="Grigoriev I.V."/>
            <person name="Hibbett D.S."/>
            <person name="Martin F."/>
        </authorList>
    </citation>
    <scope>NUCLEOTIDE SEQUENCE [LARGE SCALE GENOMIC DNA]</scope>
    <source>
        <strain evidence="3">Zn</strain>
    </source>
</reference>
<dbReference type="InParanoid" id="A0A0C3GXG1"/>
<organism evidence="2 3">
    <name type="scientific">Oidiodendron maius (strain Zn)</name>
    <dbReference type="NCBI Taxonomy" id="913774"/>
    <lineage>
        <taxon>Eukaryota</taxon>
        <taxon>Fungi</taxon>
        <taxon>Dikarya</taxon>
        <taxon>Ascomycota</taxon>
        <taxon>Pezizomycotina</taxon>
        <taxon>Leotiomycetes</taxon>
        <taxon>Leotiomycetes incertae sedis</taxon>
        <taxon>Myxotrichaceae</taxon>
        <taxon>Oidiodendron</taxon>
    </lineage>
</organism>
<dbReference type="SUPFAM" id="SSF51004">
    <property type="entry name" value="C-terminal (heme d1) domain of cytochrome cd1-nitrite reductase"/>
    <property type="match status" value="1"/>
</dbReference>
<dbReference type="Gene3D" id="2.130.10.10">
    <property type="entry name" value="YVTN repeat-like/Quinoprotein amine dehydrogenase"/>
    <property type="match status" value="1"/>
</dbReference>
<evidence type="ECO:0000313" key="2">
    <source>
        <dbReference type="EMBL" id="KIM95939.1"/>
    </source>
</evidence>
<dbReference type="HOGENOM" id="CLU_037887_0_0_1"/>
<dbReference type="OrthoDB" id="10006285at2759"/>
<name>A0A0C3GXG1_OIDMZ</name>
<accession>A0A0C3GXG1</accession>
<dbReference type="AlphaFoldDB" id="A0A0C3GXG1"/>
<dbReference type="InterPro" id="IPR011048">
    <property type="entry name" value="Haem_d1_sf"/>
</dbReference>
<dbReference type="EMBL" id="KN832885">
    <property type="protein sequence ID" value="KIM95939.1"/>
    <property type="molecule type" value="Genomic_DNA"/>
</dbReference>
<protein>
    <submittedName>
        <fullName evidence="2">Uncharacterized protein</fullName>
    </submittedName>
</protein>
<keyword evidence="3" id="KW-1185">Reference proteome</keyword>
<feature type="chain" id="PRO_5002164972" evidence="1">
    <location>
        <begin position="19"/>
        <end position="399"/>
    </location>
</feature>
<dbReference type="STRING" id="913774.A0A0C3GXG1"/>
<reference evidence="2 3" key="1">
    <citation type="submission" date="2014-04" db="EMBL/GenBank/DDBJ databases">
        <authorList>
            <consortium name="DOE Joint Genome Institute"/>
            <person name="Kuo A."/>
            <person name="Martino E."/>
            <person name="Perotto S."/>
            <person name="Kohler A."/>
            <person name="Nagy L.G."/>
            <person name="Floudas D."/>
            <person name="Copeland A."/>
            <person name="Barry K.W."/>
            <person name="Cichocki N."/>
            <person name="Veneault-Fourrey C."/>
            <person name="LaButti K."/>
            <person name="Lindquist E.A."/>
            <person name="Lipzen A."/>
            <person name="Lundell T."/>
            <person name="Morin E."/>
            <person name="Murat C."/>
            <person name="Sun H."/>
            <person name="Tunlid A."/>
            <person name="Henrissat B."/>
            <person name="Grigoriev I.V."/>
            <person name="Hibbett D.S."/>
            <person name="Martin F."/>
            <person name="Nordberg H.P."/>
            <person name="Cantor M.N."/>
            <person name="Hua S.X."/>
        </authorList>
    </citation>
    <scope>NUCLEOTIDE SEQUENCE [LARGE SCALE GENOMIC DNA]</scope>
    <source>
        <strain evidence="2 3">Zn</strain>
    </source>
</reference>
<dbReference type="Proteomes" id="UP000054321">
    <property type="component" value="Unassembled WGS sequence"/>
</dbReference>
<keyword evidence="1" id="KW-0732">Signal</keyword>
<proteinExistence type="predicted"/>